<evidence type="ECO:0000313" key="3">
    <source>
        <dbReference type="Proteomes" id="UP000001933"/>
    </source>
</evidence>
<proteinExistence type="predicted"/>
<dbReference type="InterPro" id="IPR003593">
    <property type="entry name" value="AAA+_ATPase"/>
</dbReference>
<dbReference type="CDD" id="cd00009">
    <property type="entry name" value="AAA"/>
    <property type="match status" value="1"/>
</dbReference>
<dbReference type="KEGG" id="sat:SYN_00569"/>
<dbReference type="AlphaFoldDB" id="Q2LSD9"/>
<dbReference type="EMBL" id="CP000252">
    <property type="protein sequence ID" value="ABC76996.1"/>
    <property type="molecule type" value="Genomic_DNA"/>
</dbReference>
<dbReference type="STRING" id="56780.SYN_00569"/>
<reference evidence="2 3" key="1">
    <citation type="journal article" date="2007" name="Proc. Natl. Acad. Sci. U.S.A.">
        <title>The genome of Syntrophus aciditrophicus: life at the thermodynamic limit of microbial growth.</title>
        <authorList>
            <person name="McInerney M.J."/>
            <person name="Rohlin L."/>
            <person name="Mouttaki H."/>
            <person name="Kim U."/>
            <person name="Krupp R.S."/>
            <person name="Rios-Hernandez L."/>
            <person name="Sieber J."/>
            <person name="Struchtemeyer C.G."/>
            <person name="Bhattacharyya A."/>
            <person name="Campbell J.W."/>
            <person name="Gunsalus R.P."/>
        </authorList>
    </citation>
    <scope>NUCLEOTIDE SEQUENCE [LARGE SCALE GENOMIC DNA]</scope>
    <source>
        <strain evidence="2 3">SB</strain>
    </source>
</reference>
<dbReference type="InterPro" id="IPR037257">
    <property type="entry name" value="T2SS_E_N_sf"/>
</dbReference>
<protein>
    <submittedName>
        <fullName evidence="2">Predicted ATPase protein with chaperone activity</fullName>
    </submittedName>
</protein>
<feature type="domain" description="AAA+ ATPase" evidence="1">
    <location>
        <begin position="229"/>
        <end position="414"/>
    </location>
</feature>
<keyword evidence="3" id="KW-1185">Reference proteome</keyword>
<gene>
    <name evidence="2" type="ORF">SYN_00569</name>
</gene>
<dbReference type="SMART" id="SM00382">
    <property type="entry name" value="AAA"/>
    <property type="match status" value="1"/>
</dbReference>
<dbReference type="Proteomes" id="UP000001933">
    <property type="component" value="Chromosome"/>
</dbReference>
<accession>Q2LSD9</accession>
<dbReference type="eggNOG" id="COG0714">
    <property type="taxonomic scope" value="Bacteria"/>
</dbReference>
<dbReference type="SUPFAM" id="SSF160246">
    <property type="entry name" value="EspE N-terminal domain-like"/>
    <property type="match status" value="1"/>
</dbReference>
<evidence type="ECO:0000259" key="1">
    <source>
        <dbReference type="SMART" id="SM00382"/>
    </source>
</evidence>
<dbReference type="DNASU" id="3884355"/>
<organism evidence="2 3">
    <name type="scientific">Syntrophus aciditrophicus (strain SB)</name>
    <dbReference type="NCBI Taxonomy" id="56780"/>
    <lineage>
        <taxon>Bacteria</taxon>
        <taxon>Pseudomonadati</taxon>
        <taxon>Thermodesulfobacteriota</taxon>
        <taxon>Syntrophia</taxon>
        <taxon>Syntrophales</taxon>
        <taxon>Syntrophaceae</taxon>
        <taxon>Syntrophus</taxon>
    </lineage>
</organism>
<evidence type="ECO:0000313" key="2">
    <source>
        <dbReference type="EMBL" id="ABC76996.1"/>
    </source>
</evidence>
<sequence length="494" mass="56165">MRREKKKGSDDQMADENEEYLMETRFSAEHIGLKLLEKKIITEQQFEDALRRQKSRGGGLGDVLIELGYLTEERLNQLLNAFPSVPKTIEDTGLDASFLADLVLKHSLSLREFRLADMVRRVKLPLSIVDSIVETLQREKMLEVKGGDGLARATYRFSITGIGENRAAGLLEICRYVGPAPVSLSDYREKVLTQSIQRVVVNPLTLKNALSHLVINPDLLKALGPALTSGQTIFLYGPTGNGKSSIAEAIGNVLPGTIFVPYAVYVEGELITVFDPVNHVPAPSETEDGKMDHRWLQIRRPVIMTGGELTLRTLDLEFNPISKFYIAPLQMKANNGLFIIDDFGRQQIEPKMLLNRWIVPLEKRVDFLTLHTGMKFSIPFDQLVIFATNLKPMELADEAFLRRIRYKIFIDYPSKEDFEVIFRKACEMKNVAFDPKAFQFLQDIYEKLGIQRSANHPRDLLEHIIDQSRYYGQEPELTVEGVSAAWEQNFIKNF</sequence>
<dbReference type="InParanoid" id="Q2LSD9"/>
<name>Q2LSD9_SYNAS</name>
<dbReference type="InterPro" id="IPR027417">
    <property type="entry name" value="P-loop_NTPase"/>
</dbReference>
<dbReference type="HOGENOM" id="CLU_029703_1_0_7"/>
<dbReference type="Gene3D" id="3.40.50.300">
    <property type="entry name" value="P-loop containing nucleotide triphosphate hydrolases"/>
    <property type="match status" value="1"/>
</dbReference>
<dbReference type="SUPFAM" id="SSF52540">
    <property type="entry name" value="P-loop containing nucleoside triphosphate hydrolases"/>
    <property type="match status" value="1"/>
</dbReference>